<reference evidence="3 4" key="1">
    <citation type="journal article" date="2017" name="Environ. Microbiol.">
        <title>Decay of the glycolytic pathway and adaptation to intranuclear parasitism within Enterocytozoonidae microsporidia.</title>
        <authorList>
            <person name="Wiredu Boakye D."/>
            <person name="Jaroenlak P."/>
            <person name="Prachumwat A."/>
            <person name="Williams T.A."/>
            <person name="Bateman K.S."/>
            <person name="Itsathitphaisarn O."/>
            <person name="Sritunyalucksana K."/>
            <person name="Paszkiewicz K.H."/>
            <person name="Moore K.A."/>
            <person name="Stentiford G.D."/>
            <person name="Williams B.A."/>
        </authorList>
    </citation>
    <scope>NUCLEOTIDE SEQUENCE [LARGE SCALE GENOMIC DNA]</scope>
    <source>
        <strain evidence="3 4">TH1</strain>
    </source>
</reference>
<evidence type="ECO:0000313" key="4">
    <source>
        <dbReference type="Proteomes" id="UP000192758"/>
    </source>
</evidence>
<dbReference type="OrthoDB" id="166375at2759"/>
<evidence type="ECO:0000313" key="3">
    <source>
        <dbReference type="EMBL" id="OQS53892.1"/>
    </source>
</evidence>
<evidence type="ECO:0000259" key="2">
    <source>
        <dbReference type="Pfam" id="PF03126"/>
    </source>
</evidence>
<dbReference type="STRING" id="646526.A0A1W0E3U8"/>
<organism evidence="3 4">
    <name type="scientific">Ecytonucleospora hepatopenaei</name>
    <dbReference type="NCBI Taxonomy" id="646526"/>
    <lineage>
        <taxon>Eukaryota</taxon>
        <taxon>Fungi</taxon>
        <taxon>Fungi incertae sedis</taxon>
        <taxon>Microsporidia</taxon>
        <taxon>Enterocytozoonidae</taxon>
        <taxon>Ecytonucleospora</taxon>
    </lineage>
</organism>
<evidence type="ECO:0000256" key="1">
    <source>
        <dbReference type="SAM" id="MobiDB-lite"/>
    </source>
</evidence>
<dbReference type="InterPro" id="IPR036128">
    <property type="entry name" value="Plus3-like_sf"/>
</dbReference>
<feature type="compositionally biased region" description="Basic and acidic residues" evidence="1">
    <location>
        <begin position="286"/>
        <end position="296"/>
    </location>
</feature>
<protein>
    <recommendedName>
        <fullName evidence="2">Plus3 domain-containing protein</fullName>
    </recommendedName>
</protein>
<sequence length="306" mass="36401">MPKNFEEEKFPLTSEEKEVLNGLSQIEREMYLAKRQDKLQADLDAEKLEKLNLENKGILPEKIDEIETNIANDKTSFNMTPFVLTREILMRGVFRPNFHFIKNCFVRVKINQEYRICKIISIKKVQPYKLASMKRTNKRLNCNLALDLNIDGANKKMIGWPINNISSKPPSVEEFQVFKGMFEITEEYFEIILEKYKCVVREFKRPLTNDEITEVIKRKLETNPKKESITETKMKIIKARDAAIYRKDKFEAERLQRELEKIEDEEYVERMKDIYDKNKMEEMLNLRKEASNKMDDNSNFNDKNNN</sequence>
<dbReference type="SUPFAM" id="SSF159042">
    <property type="entry name" value="Plus3-like"/>
    <property type="match status" value="1"/>
</dbReference>
<accession>A0A1W0E3U8</accession>
<comment type="caution">
    <text evidence="3">The sequence shown here is derived from an EMBL/GenBank/DDBJ whole genome shotgun (WGS) entry which is preliminary data.</text>
</comment>
<keyword evidence="4" id="KW-1185">Reference proteome</keyword>
<dbReference type="GO" id="GO:0003677">
    <property type="term" value="F:DNA binding"/>
    <property type="evidence" value="ECO:0007669"/>
    <property type="project" value="InterPro"/>
</dbReference>
<dbReference type="AlphaFoldDB" id="A0A1W0E3U8"/>
<feature type="domain" description="Plus3" evidence="2">
    <location>
        <begin position="83"/>
        <end position="180"/>
    </location>
</feature>
<dbReference type="Proteomes" id="UP000192758">
    <property type="component" value="Unassembled WGS sequence"/>
</dbReference>
<name>A0A1W0E3U8_9MICR</name>
<feature type="compositionally biased region" description="Low complexity" evidence="1">
    <location>
        <begin position="297"/>
        <end position="306"/>
    </location>
</feature>
<dbReference type="EMBL" id="MNPJ01000024">
    <property type="protein sequence ID" value="OQS53892.1"/>
    <property type="molecule type" value="Genomic_DNA"/>
</dbReference>
<dbReference type="InterPro" id="IPR004343">
    <property type="entry name" value="Plus-3_dom"/>
</dbReference>
<dbReference type="VEuPathDB" id="MicrosporidiaDB:EHP00_714"/>
<dbReference type="Pfam" id="PF03126">
    <property type="entry name" value="Plus-3"/>
    <property type="match status" value="1"/>
</dbReference>
<feature type="region of interest" description="Disordered" evidence="1">
    <location>
        <begin position="286"/>
        <end position="306"/>
    </location>
</feature>
<gene>
    <name evidence="3" type="ORF">EHP00_714</name>
</gene>
<proteinExistence type="predicted"/>
<dbReference type="Gene3D" id="3.90.70.200">
    <property type="entry name" value="Plus-3 domain"/>
    <property type="match status" value="1"/>
</dbReference>